<dbReference type="AlphaFoldDB" id="A0A401ZXQ7"/>
<accession>A0A401ZXQ7</accession>
<reference evidence="2" key="1">
    <citation type="submission" date="2018-12" db="EMBL/GenBank/DDBJ databases">
        <title>Tengunoibacter tsumagoiensis gen. nov., sp. nov., Dictyobacter kobayashii sp. nov., D. alpinus sp. nov., and D. joshuensis sp. nov. and description of Dictyobacteraceae fam. nov. within the order Ktedonobacterales isolated from Tengu-no-mugimeshi.</title>
        <authorList>
            <person name="Wang C.M."/>
            <person name="Zheng Y."/>
            <person name="Sakai Y."/>
            <person name="Toyoda A."/>
            <person name="Minakuchi Y."/>
            <person name="Abe K."/>
            <person name="Yokota A."/>
            <person name="Yabe S."/>
        </authorList>
    </citation>
    <scope>NUCLEOTIDE SEQUENCE [LARGE SCALE GENOMIC DNA]</scope>
    <source>
        <strain evidence="2">Uno3</strain>
    </source>
</reference>
<dbReference type="EMBL" id="BIFR01000001">
    <property type="protein sequence ID" value="GCE11648.1"/>
    <property type="molecule type" value="Genomic_DNA"/>
</dbReference>
<protein>
    <submittedName>
        <fullName evidence="1">Uncharacterized protein</fullName>
    </submittedName>
</protein>
<dbReference type="Proteomes" id="UP000287352">
    <property type="component" value="Unassembled WGS sequence"/>
</dbReference>
<keyword evidence="2" id="KW-1185">Reference proteome</keyword>
<gene>
    <name evidence="1" type="ORF">KTT_15070</name>
</gene>
<evidence type="ECO:0000313" key="1">
    <source>
        <dbReference type="EMBL" id="GCE11648.1"/>
    </source>
</evidence>
<name>A0A401ZXQ7_9CHLR</name>
<dbReference type="OrthoDB" id="486031at2"/>
<comment type="caution">
    <text evidence="1">The sequence shown here is derived from an EMBL/GenBank/DDBJ whole genome shotgun (WGS) entry which is preliminary data.</text>
</comment>
<sequence length="173" mass="19054">MQKPLQRSLIRRCLIPCSALLLSFGVSLPLLARPVDQTLIPRNVALIANSGSVNTIGYRIIVSPEGNVSFVDGKGSGHGTLPKKFTRHFFHDLAQAHPLDQLPEKTPCLKSYTTGTITEIQFNGEHSPDISCPGNDKASDLEEDVRTITRFFHIKNVLNDKGTPIPPQNFIAR</sequence>
<proteinExistence type="predicted"/>
<organism evidence="1 2">
    <name type="scientific">Tengunoibacter tsumagoiensis</name>
    <dbReference type="NCBI Taxonomy" id="2014871"/>
    <lineage>
        <taxon>Bacteria</taxon>
        <taxon>Bacillati</taxon>
        <taxon>Chloroflexota</taxon>
        <taxon>Ktedonobacteria</taxon>
        <taxon>Ktedonobacterales</taxon>
        <taxon>Dictyobacteraceae</taxon>
        <taxon>Tengunoibacter</taxon>
    </lineage>
</organism>
<evidence type="ECO:0000313" key="2">
    <source>
        <dbReference type="Proteomes" id="UP000287352"/>
    </source>
</evidence>
<dbReference type="RefSeq" id="WP_126579334.1">
    <property type="nucleotide sequence ID" value="NZ_BIFR01000001.1"/>
</dbReference>